<protein>
    <recommendedName>
        <fullName evidence="1">MIP18 family-like domain-containing protein</fullName>
    </recommendedName>
</protein>
<proteinExistence type="predicted"/>
<dbReference type="RefSeq" id="WP_096260069.1">
    <property type="nucleotide sequence ID" value="NZ_BDME01000006.1"/>
</dbReference>
<sequence>MEKKILEALKSVKHPAINLSLIDLGILQDIQIEDNKIKATLAWPFDLVPPAIKQMIAASIENAIKPFGMTFEYNEKLMNEDEKQRFLKLEHENWKGF</sequence>
<dbReference type="Pfam" id="PF01883">
    <property type="entry name" value="FeS_assembly_P"/>
    <property type="match status" value="1"/>
</dbReference>
<dbReference type="InterPro" id="IPR002744">
    <property type="entry name" value="MIP18-like"/>
</dbReference>
<accession>A0A292YH59</accession>
<dbReference type="InterPro" id="IPR034904">
    <property type="entry name" value="FSCA_dom_sf"/>
</dbReference>
<dbReference type="SUPFAM" id="SSF117916">
    <property type="entry name" value="Fe-S cluster assembly (FSCA) domain-like"/>
    <property type="match status" value="1"/>
</dbReference>
<evidence type="ECO:0000259" key="1">
    <source>
        <dbReference type="Pfam" id="PF01883"/>
    </source>
</evidence>
<dbReference type="Gene3D" id="3.30.300.130">
    <property type="entry name" value="Fe-S cluster assembly (FSCA)"/>
    <property type="match status" value="1"/>
</dbReference>
<feature type="domain" description="MIP18 family-like" evidence="1">
    <location>
        <begin position="3"/>
        <end position="65"/>
    </location>
</feature>
<dbReference type="AlphaFoldDB" id="A0A292YH59"/>
<evidence type="ECO:0000313" key="2">
    <source>
        <dbReference type="EMBL" id="GAX88243.1"/>
    </source>
</evidence>
<dbReference type="Proteomes" id="UP000217944">
    <property type="component" value="Unassembled WGS sequence"/>
</dbReference>
<reference evidence="2 3" key="1">
    <citation type="journal article" date="2017" name="Syst. Appl. Microbiol.">
        <title>Lebetimonas natsushimae sp. nov., a novel strictly anaerobic, moderately thermophilic chemoautotroph isolated from a deep-sea hydrothermal vent polychaete nest in the Mid-Okinawa Trough.</title>
        <authorList>
            <person name="Nagata R."/>
            <person name="Takaki Y."/>
            <person name="Tame A."/>
            <person name="Nunoura T."/>
            <person name="Muto H."/>
            <person name="Mino S."/>
            <person name="Sawayama S."/>
            <person name="Takai K."/>
            <person name="Nakagawa S."/>
        </authorList>
    </citation>
    <scope>NUCLEOTIDE SEQUENCE [LARGE SCALE GENOMIC DNA]</scope>
    <source>
        <strain evidence="2 3">HS1857</strain>
    </source>
</reference>
<keyword evidence="3" id="KW-1185">Reference proteome</keyword>
<gene>
    <name evidence="2" type="ORF">LNAT_P1538</name>
</gene>
<dbReference type="OrthoDB" id="5373064at2"/>
<dbReference type="EMBL" id="BDME01000006">
    <property type="protein sequence ID" value="GAX88243.1"/>
    <property type="molecule type" value="Genomic_DNA"/>
</dbReference>
<comment type="caution">
    <text evidence="2">The sequence shown here is derived from an EMBL/GenBank/DDBJ whole genome shotgun (WGS) entry which is preliminary data.</text>
</comment>
<evidence type="ECO:0000313" key="3">
    <source>
        <dbReference type="Proteomes" id="UP000217944"/>
    </source>
</evidence>
<name>A0A292YH59_9BACT</name>
<organism evidence="2 3">
    <name type="scientific">Lebetimonas natsushimae</name>
    <dbReference type="NCBI Taxonomy" id="1936991"/>
    <lineage>
        <taxon>Bacteria</taxon>
        <taxon>Pseudomonadati</taxon>
        <taxon>Campylobacterota</taxon>
        <taxon>Epsilonproteobacteria</taxon>
        <taxon>Nautiliales</taxon>
        <taxon>Nautiliaceae</taxon>
        <taxon>Lebetimonas</taxon>
    </lineage>
</organism>